<dbReference type="GO" id="GO:0016301">
    <property type="term" value="F:kinase activity"/>
    <property type="evidence" value="ECO:0007669"/>
    <property type="project" value="UniProtKB-KW"/>
</dbReference>
<dbReference type="InterPro" id="IPR008210">
    <property type="entry name" value="PEP_carboxykinase_N"/>
</dbReference>
<comment type="caution">
    <text evidence="14">The sequence shown here is derived from an EMBL/GenBank/DDBJ whole genome shotgun (WGS) entry which is preliminary data.</text>
</comment>
<reference evidence="14 15" key="1">
    <citation type="submission" date="2019-10" db="EMBL/GenBank/DDBJ databases">
        <title>Extracellular Electron Transfer in a Candidatus Methanoperedens spp. Enrichment Culture.</title>
        <authorList>
            <person name="Berger S."/>
            <person name="Rangel Shaw D."/>
            <person name="Berben T."/>
            <person name="In 'T Zandt M."/>
            <person name="Frank J."/>
            <person name="Reimann J."/>
            <person name="Jetten M.S.M."/>
            <person name="Welte C.U."/>
        </authorList>
    </citation>
    <scope>NUCLEOTIDE SEQUENCE [LARGE SCALE GENOMIC DNA]</scope>
    <source>
        <strain evidence="14">SB12</strain>
    </source>
</reference>
<dbReference type="PANTHER" id="PTHR30031">
    <property type="entry name" value="PHOSPHOENOLPYRUVATE CARBOXYKINASE ATP"/>
    <property type="match status" value="1"/>
</dbReference>
<dbReference type="GO" id="GO:0046872">
    <property type="term" value="F:metal ion binding"/>
    <property type="evidence" value="ECO:0007669"/>
    <property type="project" value="UniProtKB-KW"/>
</dbReference>
<dbReference type="GO" id="GO:0006094">
    <property type="term" value="P:gluconeogenesis"/>
    <property type="evidence" value="ECO:0007669"/>
    <property type="project" value="UniProtKB-UniRule"/>
</dbReference>
<dbReference type="AlphaFoldDB" id="A0A833H118"/>
<feature type="binding site" evidence="13">
    <location>
        <begin position="233"/>
        <end position="241"/>
    </location>
    <ligand>
        <name>ATP</name>
        <dbReference type="ChEBI" id="CHEBI:30616"/>
    </ligand>
</feature>
<feature type="binding site" evidence="13">
    <location>
        <position position="254"/>
    </location>
    <ligand>
        <name>Mn(2+)</name>
        <dbReference type="ChEBI" id="CHEBI:29035"/>
    </ligand>
</feature>
<dbReference type="PROSITE" id="PS00532">
    <property type="entry name" value="PEPCK_ATP"/>
    <property type="match status" value="1"/>
</dbReference>
<dbReference type="GO" id="GO:0005524">
    <property type="term" value="F:ATP binding"/>
    <property type="evidence" value="ECO:0007669"/>
    <property type="project" value="UniProtKB-UniRule"/>
</dbReference>
<evidence type="ECO:0000313" key="14">
    <source>
        <dbReference type="EMBL" id="KAB2931335.1"/>
    </source>
</evidence>
<feature type="binding site" evidence="13">
    <location>
        <position position="191"/>
    </location>
    <ligand>
        <name>substrate</name>
    </ligand>
</feature>
<feature type="binding site" evidence="13">
    <location>
        <position position="216"/>
    </location>
    <ligand>
        <name>ATP</name>
        <dbReference type="ChEBI" id="CHEBI:30616"/>
    </ligand>
</feature>
<feature type="binding site" evidence="13">
    <location>
        <position position="197"/>
    </location>
    <ligand>
        <name>Mn(2+)</name>
        <dbReference type="ChEBI" id="CHEBI:29035"/>
    </ligand>
</feature>
<evidence type="ECO:0000256" key="11">
    <source>
        <dbReference type="ARBA" id="ARBA00023239"/>
    </source>
</evidence>
<comment type="cofactor">
    <cofactor evidence="13">
        <name>Mn(2+)</name>
        <dbReference type="ChEBI" id="CHEBI:29035"/>
    </cofactor>
    <text evidence="13">Binds 1 Mn(2+) ion per subunit.</text>
</comment>
<dbReference type="InterPro" id="IPR013035">
    <property type="entry name" value="PEP_carboxykinase_C"/>
</dbReference>
<dbReference type="Gene3D" id="2.170.8.10">
    <property type="entry name" value="Phosphoenolpyruvate Carboxykinase, domain 2"/>
    <property type="match status" value="1"/>
</dbReference>
<keyword evidence="8 13" id="KW-0210">Decarboxylase</keyword>
<dbReference type="FunFam" id="3.40.449.10:FF:000001">
    <property type="entry name" value="Phosphoenolpyruvate carboxykinase (ATP)"/>
    <property type="match status" value="1"/>
</dbReference>
<comment type="catalytic activity">
    <reaction evidence="12 13">
        <text>oxaloacetate + ATP = phosphoenolpyruvate + ADP + CO2</text>
        <dbReference type="Rhea" id="RHEA:18617"/>
        <dbReference type="ChEBI" id="CHEBI:16452"/>
        <dbReference type="ChEBI" id="CHEBI:16526"/>
        <dbReference type="ChEBI" id="CHEBI:30616"/>
        <dbReference type="ChEBI" id="CHEBI:58702"/>
        <dbReference type="ChEBI" id="CHEBI:456216"/>
        <dbReference type="EC" id="4.1.1.49"/>
    </reaction>
</comment>
<evidence type="ECO:0000256" key="6">
    <source>
        <dbReference type="ARBA" id="ARBA00022723"/>
    </source>
</evidence>
<comment type="similarity">
    <text evidence="2 13">Belongs to the phosphoenolpyruvate carboxykinase (ATP) family.</text>
</comment>
<organism evidence="14 15">
    <name type="scientific">Leptonema illini</name>
    <dbReference type="NCBI Taxonomy" id="183"/>
    <lineage>
        <taxon>Bacteria</taxon>
        <taxon>Pseudomonadati</taxon>
        <taxon>Spirochaetota</taxon>
        <taxon>Spirochaetia</taxon>
        <taxon>Leptospirales</taxon>
        <taxon>Leptospiraceae</taxon>
        <taxon>Leptonema</taxon>
    </lineage>
</organism>
<dbReference type="CDD" id="cd00484">
    <property type="entry name" value="PEPCK_ATP"/>
    <property type="match status" value="1"/>
</dbReference>
<dbReference type="SUPFAM" id="SSF53795">
    <property type="entry name" value="PEP carboxykinase-like"/>
    <property type="match status" value="1"/>
</dbReference>
<dbReference type="Proteomes" id="UP000460298">
    <property type="component" value="Unassembled WGS sequence"/>
</dbReference>
<evidence type="ECO:0000313" key="15">
    <source>
        <dbReference type="Proteomes" id="UP000460298"/>
    </source>
</evidence>
<evidence type="ECO:0000256" key="7">
    <source>
        <dbReference type="ARBA" id="ARBA00022741"/>
    </source>
</evidence>
<keyword evidence="14" id="KW-0418">Kinase</keyword>
<keyword evidence="14" id="KW-0670">Pyruvate</keyword>
<dbReference type="GO" id="GO:0005829">
    <property type="term" value="C:cytosol"/>
    <property type="evidence" value="ECO:0007669"/>
    <property type="project" value="TreeGrafter"/>
</dbReference>
<dbReference type="Gene3D" id="3.40.449.10">
    <property type="entry name" value="Phosphoenolpyruvate Carboxykinase, domain 1"/>
    <property type="match status" value="1"/>
</dbReference>
<keyword evidence="7 13" id="KW-0547">Nucleotide-binding</keyword>
<dbReference type="EC" id="4.1.1.49" evidence="3 13"/>
<dbReference type="InterPro" id="IPR015994">
    <property type="entry name" value="PEPCK_ATP_CS"/>
</dbReference>
<evidence type="ECO:0000256" key="1">
    <source>
        <dbReference type="ARBA" id="ARBA00004742"/>
    </source>
</evidence>
<evidence type="ECO:0000256" key="3">
    <source>
        <dbReference type="ARBA" id="ARBA00012363"/>
    </source>
</evidence>
<dbReference type="InterPro" id="IPR001272">
    <property type="entry name" value="PEP_carboxykinase_ATP"/>
</dbReference>
<feature type="binding site" evidence="13">
    <location>
        <position position="197"/>
    </location>
    <ligand>
        <name>substrate</name>
    </ligand>
</feature>
<dbReference type="HAMAP" id="MF_00453">
    <property type="entry name" value="PEPCK_ATP"/>
    <property type="match status" value="1"/>
</dbReference>
<dbReference type="UniPathway" id="UPA00138"/>
<keyword evidence="5 13" id="KW-0963">Cytoplasm</keyword>
<comment type="pathway">
    <text evidence="1 13">Carbohydrate biosynthesis; gluconeogenesis.</text>
</comment>
<proteinExistence type="inferred from homology"/>
<dbReference type="PANTHER" id="PTHR30031:SF0">
    <property type="entry name" value="PHOSPHOENOLPYRUVATE CARBOXYKINASE (ATP)"/>
    <property type="match status" value="1"/>
</dbReference>
<evidence type="ECO:0000256" key="10">
    <source>
        <dbReference type="ARBA" id="ARBA00023211"/>
    </source>
</evidence>
<keyword evidence="9 13" id="KW-0067">ATP-binding</keyword>
<dbReference type="Pfam" id="PF01293">
    <property type="entry name" value="PEPCK_ATP"/>
    <property type="match status" value="1"/>
</dbReference>
<keyword evidence="4 13" id="KW-0312">Gluconeogenesis</keyword>
<evidence type="ECO:0000256" key="12">
    <source>
        <dbReference type="ARBA" id="ARBA00047371"/>
    </source>
</evidence>
<dbReference type="GO" id="GO:0004612">
    <property type="term" value="F:phosphoenolpyruvate carboxykinase (ATP) activity"/>
    <property type="evidence" value="ECO:0007669"/>
    <property type="project" value="UniProtKB-UniRule"/>
</dbReference>
<comment type="function">
    <text evidence="13">Involved in the gluconeogenesis. Catalyzes the conversion of oxaloacetate (OAA) to phosphoenolpyruvate (PEP) through direct phosphoryl transfer between the nucleoside triphosphate and OAA.</text>
</comment>
<feature type="binding site" evidence="13">
    <location>
        <position position="282"/>
    </location>
    <ligand>
        <name>ATP</name>
        <dbReference type="ChEBI" id="CHEBI:30616"/>
    </ligand>
</feature>
<keyword evidence="14" id="KW-0808">Transferase</keyword>
<feature type="binding site" evidence="13">
    <location>
        <position position="216"/>
    </location>
    <ligand>
        <name>Mn(2+)</name>
        <dbReference type="ChEBI" id="CHEBI:29035"/>
    </ligand>
</feature>
<keyword evidence="6 13" id="KW-0479">Metal-binding</keyword>
<keyword evidence="10 13" id="KW-0464">Manganese</keyword>
<evidence type="ECO:0000256" key="13">
    <source>
        <dbReference type="HAMAP-Rule" id="MF_00453"/>
    </source>
</evidence>
<dbReference type="EMBL" id="WBUI01000014">
    <property type="protein sequence ID" value="KAB2931335.1"/>
    <property type="molecule type" value="Genomic_DNA"/>
</dbReference>
<evidence type="ECO:0000256" key="8">
    <source>
        <dbReference type="ARBA" id="ARBA00022793"/>
    </source>
</evidence>
<dbReference type="NCBIfam" id="TIGR00224">
    <property type="entry name" value="pckA"/>
    <property type="match status" value="1"/>
</dbReference>
<feature type="binding site" evidence="13">
    <location>
        <position position="318"/>
    </location>
    <ligand>
        <name>substrate</name>
    </ligand>
</feature>
<gene>
    <name evidence="13 14" type="primary">pckA</name>
    <name evidence="14" type="ORF">F9K24_13930</name>
</gene>
<sequence length="528" mass="58835">MSTQTIQKLLDIKDTPAIYRNLSYDEIFEHEKKNGETLLTSQGAMTVDTGEFTGRSPNDKYIVKEPTSEKDVDWGKVNQPVSEEIFNELLAKAQEHLSGRPLYVFDGFAGARKSTRLSLRVITEKAWQHHFCTNMFIRPSAEELNDFAADFTIINASGLRNVDFKKHGLHSDVFVIFHLGRKIAIIGGTEYGGEMKKGIFSVMNFYKPLQGILTMHCSANVGKAKGDSALFFGLSGTGKTTLSTDPNRPLIGDDEHGWDDEGIWNLEGGCYAKTINLNPDDEPQIFGAIKKDALLENVVIRDGNVVDYTDGSKTENTRVSYPIFHIANRIESGLGPHPENIIFLTCDAFGVLPPVARLTPEQAMYHFLSGYTAKVAGTERGVKEPSATFSACFGAAFMTLHPTRYAKLLGEKMKQHKTKAWLVNTGWAGGPYGVGARMKIKITRSILDGIFDGSLDHDDYTQDDIMNLAIPNRLHDYDKAVLHPWESWADKAAYEAQRKKLAGMFVENFKKYTNVGKEFDFSSFGPKL</sequence>
<feature type="binding site" evidence="13">
    <location>
        <position position="318"/>
    </location>
    <ligand>
        <name>ATP</name>
        <dbReference type="ChEBI" id="CHEBI:30616"/>
    </ligand>
</feature>
<name>A0A833H118_9LEPT</name>
<comment type="caution">
    <text evidence="13">Lacks conserved residue(s) required for the propagation of feature annotation.</text>
</comment>
<dbReference type="SUPFAM" id="SSF68923">
    <property type="entry name" value="PEP carboxykinase N-terminal domain"/>
    <property type="match status" value="1"/>
</dbReference>
<evidence type="ECO:0000256" key="9">
    <source>
        <dbReference type="ARBA" id="ARBA00022840"/>
    </source>
</evidence>
<dbReference type="Gene3D" id="3.90.228.20">
    <property type="match status" value="1"/>
</dbReference>
<evidence type="ECO:0000256" key="5">
    <source>
        <dbReference type="ARBA" id="ARBA00022490"/>
    </source>
</evidence>
<keyword evidence="11 13" id="KW-0456">Lyase</keyword>
<comment type="subcellular location">
    <subcellularLocation>
        <location evidence="13">Cytoplasm</location>
    </subcellularLocation>
</comment>
<protein>
    <recommendedName>
        <fullName evidence="3 13">Phosphoenolpyruvate carboxykinase (ATP)</fullName>
        <shortName evidence="13">PCK</shortName>
        <shortName evidence="13">PEP carboxykinase</shortName>
        <shortName evidence="13">PEPCK</shortName>
        <ecNumber evidence="3 13">4.1.1.49</ecNumber>
    </recommendedName>
</protein>
<dbReference type="NCBIfam" id="NF006820">
    <property type="entry name" value="PRK09344.1-2"/>
    <property type="match status" value="1"/>
</dbReference>
<feature type="binding site" evidence="13">
    <location>
        <position position="55"/>
    </location>
    <ligand>
        <name>substrate</name>
    </ligand>
</feature>
<feature type="binding site" evidence="13">
    <location>
        <position position="443"/>
    </location>
    <ligand>
        <name>ATP</name>
        <dbReference type="ChEBI" id="CHEBI:30616"/>
    </ligand>
</feature>
<feature type="binding site" evidence="13">
    <location>
        <position position="197"/>
    </location>
    <ligand>
        <name>ATP</name>
        <dbReference type="ChEBI" id="CHEBI:30616"/>
    </ligand>
</feature>
<evidence type="ECO:0000256" key="4">
    <source>
        <dbReference type="ARBA" id="ARBA00022432"/>
    </source>
</evidence>
<dbReference type="NCBIfam" id="NF006821">
    <property type="entry name" value="PRK09344.1-3"/>
    <property type="match status" value="1"/>
</dbReference>
<dbReference type="NCBIfam" id="NF006819">
    <property type="entry name" value="PRK09344.1-1"/>
    <property type="match status" value="1"/>
</dbReference>
<dbReference type="PIRSF" id="PIRSF006294">
    <property type="entry name" value="PEP_crbxkin"/>
    <property type="match status" value="1"/>
</dbReference>
<evidence type="ECO:0000256" key="2">
    <source>
        <dbReference type="ARBA" id="ARBA00006052"/>
    </source>
</evidence>
<accession>A0A833H118</accession>